<dbReference type="Gene3D" id="1.10.10.10">
    <property type="entry name" value="Winged helix-like DNA-binding domain superfamily/Winged helix DNA-binding domain"/>
    <property type="match status" value="1"/>
</dbReference>
<dbReference type="GO" id="GO:0003700">
    <property type="term" value="F:DNA-binding transcription factor activity"/>
    <property type="evidence" value="ECO:0007669"/>
    <property type="project" value="InterPro"/>
</dbReference>
<dbReference type="SUPFAM" id="SSF46785">
    <property type="entry name" value="Winged helix' DNA-binding domain"/>
    <property type="match status" value="1"/>
</dbReference>
<evidence type="ECO:0000256" key="3">
    <source>
        <dbReference type="ARBA" id="ARBA00023163"/>
    </source>
</evidence>
<proteinExistence type="predicted"/>
<dbReference type="PANTHER" id="PTHR42756:SF1">
    <property type="entry name" value="TRANSCRIPTIONAL REPRESSOR OF EMRAB OPERON"/>
    <property type="match status" value="1"/>
</dbReference>
<dbReference type="AlphaFoldDB" id="A0A844F510"/>
<organism evidence="5 6">
    <name type="scientific">Clostridium scindens (strain JCM 10418 / VPI 12708)</name>
    <dbReference type="NCBI Taxonomy" id="29347"/>
    <lineage>
        <taxon>Bacteria</taxon>
        <taxon>Bacillati</taxon>
        <taxon>Bacillota</taxon>
        <taxon>Clostridia</taxon>
        <taxon>Lachnospirales</taxon>
        <taxon>Lachnospiraceae</taxon>
    </lineage>
</organism>
<evidence type="ECO:0000256" key="1">
    <source>
        <dbReference type="ARBA" id="ARBA00023015"/>
    </source>
</evidence>
<dbReference type="PROSITE" id="PS50995">
    <property type="entry name" value="HTH_MARR_2"/>
    <property type="match status" value="1"/>
</dbReference>
<dbReference type="SMART" id="SM00347">
    <property type="entry name" value="HTH_MARR"/>
    <property type="match status" value="1"/>
</dbReference>
<dbReference type="PRINTS" id="PR00598">
    <property type="entry name" value="HTHMARR"/>
</dbReference>
<dbReference type="InterPro" id="IPR036390">
    <property type="entry name" value="WH_DNA-bd_sf"/>
</dbReference>
<reference evidence="5 6" key="1">
    <citation type="submission" date="2019-08" db="EMBL/GenBank/DDBJ databases">
        <title>In-depth cultivation of the pig gut microbiome towards novel bacterial diversity and tailored functional studies.</title>
        <authorList>
            <person name="Wylensek D."/>
            <person name="Hitch T.C.A."/>
            <person name="Clavel T."/>
        </authorList>
    </citation>
    <scope>NUCLEOTIDE SEQUENCE [LARGE SCALE GENOMIC DNA]</scope>
    <source>
        <strain evidence="5 6">BL-389-WT-3D</strain>
    </source>
</reference>
<accession>A0A844F510</accession>
<evidence type="ECO:0000313" key="6">
    <source>
        <dbReference type="Proteomes" id="UP000462363"/>
    </source>
</evidence>
<evidence type="ECO:0000256" key="2">
    <source>
        <dbReference type="ARBA" id="ARBA00023125"/>
    </source>
</evidence>
<dbReference type="CDD" id="cd00090">
    <property type="entry name" value="HTH_ARSR"/>
    <property type="match status" value="1"/>
</dbReference>
<dbReference type="InterPro" id="IPR012318">
    <property type="entry name" value="HTH_CRP"/>
</dbReference>
<dbReference type="GeneID" id="62696496"/>
<evidence type="ECO:0000313" key="5">
    <source>
        <dbReference type="EMBL" id="MSS39536.1"/>
    </source>
</evidence>
<dbReference type="SMART" id="SM00419">
    <property type="entry name" value="HTH_CRP"/>
    <property type="match status" value="1"/>
</dbReference>
<dbReference type="InterPro" id="IPR036388">
    <property type="entry name" value="WH-like_DNA-bd_sf"/>
</dbReference>
<dbReference type="InterPro" id="IPR011991">
    <property type="entry name" value="ArsR-like_HTH"/>
</dbReference>
<dbReference type="Proteomes" id="UP000462363">
    <property type="component" value="Unassembled WGS sequence"/>
</dbReference>
<name>A0A844F510_CLOSV</name>
<keyword evidence="1" id="KW-0805">Transcription regulation</keyword>
<dbReference type="InterPro" id="IPR000835">
    <property type="entry name" value="HTH_MarR-typ"/>
</dbReference>
<dbReference type="EMBL" id="VUMB01000006">
    <property type="protein sequence ID" value="MSS39536.1"/>
    <property type="molecule type" value="Genomic_DNA"/>
</dbReference>
<sequence length="167" mass="19401">MQDTKDVSVFILLFQIQHLSRYHAMKRLEELELKPGQAGILFTLNVEGVLSQRQLAEKIGITPPSMTVALRKLEERGYVLKEPDGRDQRIIRIRLSEKGKKCVEDLKKVMGDMEEIIYQGMSREERLLLKRLLLEMRKSLMDSKDFKGMDMCSIMEKTRPSKGPNDF</sequence>
<evidence type="ECO:0000259" key="4">
    <source>
        <dbReference type="PROSITE" id="PS50995"/>
    </source>
</evidence>
<keyword evidence="3" id="KW-0804">Transcription</keyword>
<keyword evidence="2" id="KW-0238">DNA-binding</keyword>
<dbReference type="Pfam" id="PF01047">
    <property type="entry name" value="MarR"/>
    <property type="match status" value="1"/>
</dbReference>
<protein>
    <submittedName>
        <fullName evidence="5">MarR family transcriptional regulator</fullName>
    </submittedName>
</protein>
<comment type="caution">
    <text evidence="5">The sequence shown here is derived from an EMBL/GenBank/DDBJ whole genome shotgun (WGS) entry which is preliminary data.</text>
</comment>
<gene>
    <name evidence="5" type="ORF">FYJ37_03955</name>
</gene>
<dbReference type="PANTHER" id="PTHR42756">
    <property type="entry name" value="TRANSCRIPTIONAL REGULATOR, MARR"/>
    <property type="match status" value="1"/>
</dbReference>
<dbReference type="GO" id="GO:0003677">
    <property type="term" value="F:DNA binding"/>
    <property type="evidence" value="ECO:0007669"/>
    <property type="project" value="UniProtKB-KW"/>
</dbReference>
<feature type="domain" description="HTH marR-type" evidence="4">
    <location>
        <begin position="6"/>
        <end position="138"/>
    </location>
</feature>
<dbReference type="RefSeq" id="WP_004607021.1">
    <property type="nucleotide sequence ID" value="NZ_AP024846.1"/>
</dbReference>